<evidence type="ECO:0000259" key="4">
    <source>
        <dbReference type="PROSITE" id="PS51755"/>
    </source>
</evidence>
<dbReference type="InterPro" id="IPR001867">
    <property type="entry name" value="OmpR/PhoB-type_DNA-bd"/>
</dbReference>
<organism evidence="5 6">
    <name type="scientific">Pseudarthrobacter equi</name>
    <dbReference type="NCBI Taxonomy" id="728066"/>
    <lineage>
        <taxon>Bacteria</taxon>
        <taxon>Bacillati</taxon>
        <taxon>Actinomycetota</taxon>
        <taxon>Actinomycetes</taxon>
        <taxon>Micrococcales</taxon>
        <taxon>Micrococcaceae</taxon>
        <taxon>Pseudarthrobacter</taxon>
    </lineage>
</organism>
<dbReference type="AlphaFoldDB" id="A0A1H2BQJ5"/>
<dbReference type="Pfam" id="PF00486">
    <property type="entry name" value="Trans_reg_C"/>
    <property type="match status" value="1"/>
</dbReference>
<accession>A0A1H2BQJ5</accession>
<feature type="DNA-binding region" description="OmpR/PhoB-type" evidence="2">
    <location>
        <begin position="144"/>
        <end position="241"/>
    </location>
</feature>
<dbReference type="OrthoDB" id="4934823at2"/>
<dbReference type="Gene3D" id="1.10.10.10">
    <property type="entry name" value="Winged helix-like DNA-binding domain superfamily/Winged helix DNA-binding domain"/>
    <property type="match status" value="1"/>
</dbReference>
<dbReference type="GO" id="GO:0006355">
    <property type="term" value="P:regulation of DNA-templated transcription"/>
    <property type="evidence" value="ECO:0007669"/>
    <property type="project" value="InterPro"/>
</dbReference>
<proteinExistence type="predicted"/>
<evidence type="ECO:0000256" key="3">
    <source>
        <dbReference type="SAM" id="MobiDB-lite"/>
    </source>
</evidence>
<keyword evidence="6" id="KW-1185">Reference proteome</keyword>
<dbReference type="Proteomes" id="UP000198751">
    <property type="component" value="Chromosome I"/>
</dbReference>
<feature type="domain" description="OmpR/PhoB-type" evidence="4">
    <location>
        <begin position="144"/>
        <end position="241"/>
    </location>
</feature>
<dbReference type="InterPro" id="IPR036388">
    <property type="entry name" value="WH-like_DNA-bd_sf"/>
</dbReference>
<feature type="compositionally biased region" description="Low complexity" evidence="3">
    <location>
        <begin position="63"/>
        <end position="75"/>
    </location>
</feature>
<evidence type="ECO:0000256" key="1">
    <source>
        <dbReference type="ARBA" id="ARBA00023125"/>
    </source>
</evidence>
<protein>
    <submittedName>
        <fullName evidence="5">Transcriptional regulatory protein, C terminal</fullName>
    </submittedName>
</protein>
<gene>
    <name evidence="5" type="ORF">SAMN04489743_3885</name>
</gene>
<dbReference type="EMBL" id="LT629779">
    <property type="protein sequence ID" value="SDT60478.1"/>
    <property type="molecule type" value="Genomic_DNA"/>
</dbReference>
<dbReference type="SMART" id="SM00862">
    <property type="entry name" value="Trans_reg_C"/>
    <property type="match status" value="1"/>
</dbReference>
<dbReference type="GO" id="GO:0000160">
    <property type="term" value="P:phosphorelay signal transduction system"/>
    <property type="evidence" value="ECO:0007669"/>
    <property type="project" value="InterPro"/>
</dbReference>
<name>A0A1H2BQJ5_9MICC</name>
<dbReference type="SUPFAM" id="SSF46894">
    <property type="entry name" value="C-terminal effector domain of the bipartite response regulators"/>
    <property type="match status" value="1"/>
</dbReference>
<sequence length="255" mass="25970">MTQPPRSGQPPRAVQPKAVARGLAVWVVPEEGTSPEILARAAELVLARALQTAPEAEVHWPAAGAPMSGASAGEGATDHSSRTPSTAEDPGASARDSSGDPTGDPTGHPTDKAGGNAAGTAAAAAAVEAGTAGSAVDDAAYLPPSAGPVSTVAVDLAADTVLLDGVPVSLTGVEYKVLRFLVTHLSRTVSREELQEFLEFLNYPGATARSIDVYVGRIRRKLGNARHAVATVRGGGYQFIPGPHATVRGPAEYSI</sequence>
<reference evidence="6" key="1">
    <citation type="submission" date="2016-10" db="EMBL/GenBank/DDBJ databases">
        <authorList>
            <person name="Varghese N."/>
            <person name="Submissions S."/>
        </authorList>
    </citation>
    <scope>NUCLEOTIDE SEQUENCE [LARGE SCALE GENOMIC DNA]</scope>
    <source>
        <strain evidence="6">IMMIB L-1606</strain>
    </source>
</reference>
<evidence type="ECO:0000313" key="6">
    <source>
        <dbReference type="Proteomes" id="UP000198751"/>
    </source>
</evidence>
<dbReference type="CDD" id="cd00383">
    <property type="entry name" value="trans_reg_C"/>
    <property type="match status" value="1"/>
</dbReference>
<keyword evidence="1 2" id="KW-0238">DNA-binding</keyword>
<evidence type="ECO:0000313" key="5">
    <source>
        <dbReference type="EMBL" id="SDT60478.1"/>
    </source>
</evidence>
<feature type="region of interest" description="Disordered" evidence="3">
    <location>
        <begin position="63"/>
        <end position="119"/>
    </location>
</feature>
<dbReference type="RefSeq" id="WP_091723382.1">
    <property type="nucleotide sequence ID" value="NZ_LT629779.1"/>
</dbReference>
<dbReference type="GO" id="GO:0003677">
    <property type="term" value="F:DNA binding"/>
    <property type="evidence" value="ECO:0007669"/>
    <property type="project" value="UniProtKB-UniRule"/>
</dbReference>
<dbReference type="PROSITE" id="PS51755">
    <property type="entry name" value="OMPR_PHOB"/>
    <property type="match status" value="1"/>
</dbReference>
<dbReference type="InterPro" id="IPR016032">
    <property type="entry name" value="Sig_transdc_resp-reg_C-effctor"/>
</dbReference>
<evidence type="ECO:0000256" key="2">
    <source>
        <dbReference type="PROSITE-ProRule" id="PRU01091"/>
    </source>
</evidence>